<dbReference type="InterPro" id="IPR033443">
    <property type="entry name" value="PROP1-like_PPR_dom"/>
</dbReference>
<feature type="compositionally biased region" description="Basic and acidic residues" evidence="3">
    <location>
        <begin position="86"/>
        <end position="96"/>
    </location>
</feature>
<feature type="region of interest" description="Disordered" evidence="3">
    <location>
        <begin position="137"/>
        <end position="168"/>
    </location>
</feature>
<dbReference type="Pfam" id="PF01535">
    <property type="entry name" value="PPR"/>
    <property type="match status" value="1"/>
</dbReference>
<proteinExistence type="predicted"/>
<dbReference type="PANTHER" id="PTHR47941">
    <property type="entry name" value="PENTATRICOPEPTIDE REPEAT-CONTAINING PROTEIN 3, MITOCHONDRIAL"/>
    <property type="match status" value="1"/>
</dbReference>
<keyword evidence="1" id="KW-0677">Repeat</keyword>
<reference evidence="6 7" key="1">
    <citation type="submission" date="2024-02" db="EMBL/GenBank/DDBJ databases">
        <authorList>
            <person name="Chen Y."/>
            <person name="Shah S."/>
            <person name="Dougan E. K."/>
            <person name="Thang M."/>
            <person name="Chan C."/>
        </authorList>
    </citation>
    <scope>NUCLEOTIDE SEQUENCE [LARGE SCALE GENOMIC DNA]</scope>
</reference>
<dbReference type="Gene3D" id="1.25.40.10">
    <property type="entry name" value="Tetratricopeptide repeat domain"/>
    <property type="match status" value="3"/>
</dbReference>
<feature type="compositionally biased region" description="Low complexity" evidence="3">
    <location>
        <begin position="1342"/>
        <end position="1368"/>
    </location>
</feature>
<name>A0ABP0M728_9DINO</name>
<evidence type="ECO:0000256" key="3">
    <source>
        <dbReference type="SAM" id="MobiDB-lite"/>
    </source>
</evidence>
<keyword evidence="7" id="KW-1185">Reference proteome</keyword>
<dbReference type="Proteomes" id="UP001642484">
    <property type="component" value="Unassembled WGS sequence"/>
</dbReference>
<feature type="region of interest" description="Disordered" evidence="3">
    <location>
        <begin position="880"/>
        <end position="899"/>
    </location>
</feature>
<evidence type="ECO:0000256" key="1">
    <source>
        <dbReference type="ARBA" id="ARBA00022737"/>
    </source>
</evidence>
<dbReference type="PROSITE" id="PS51375">
    <property type="entry name" value="PPR"/>
    <property type="match status" value="4"/>
</dbReference>
<dbReference type="InterPro" id="IPR011990">
    <property type="entry name" value="TPR-like_helical_dom_sf"/>
</dbReference>
<feature type="repeat" description="PPR" evidence="2">
    <location>
        <begin position="375"/>
        <end position="409"/>
    </location>
</feature>
<evidence type="ECO:0000313" key="6">
    <source>
        <dbReference type="EMBL" id="CAK9047326.1"/>
    </source>
</evidence>
<organism evidence="6 7">
    <name type="scientific">Durusdinium trenchii</name>
    <dbReference type="NCBI Taxonomy" id="1381693"/>
    <lineage>
        <taxon>Eukaryota</taxon>
        <taxon>Sar</taxon>
        <taxon>Alveolata</taxon>
        <taxon>Dinophyceae</taxon>
        <taxon>Suessiales</taxon>
        <taxon>Symbiodiniaceae</taxon>
        <taxon>Durusdinium</taxon>
    </lineage>
</organism>
<feature type="repeat" description="PPR" evidence="2">
    <location>
        <begin position="234"/>
        <end position="268"/>
    </location>
</feature>
<gene>
    <name evidence="6" type="ORF">CCMP2556_LOCUS24486</name>
</gene>
<dbReference type="EMBL" id="CAXAMN010016113">
    <property type="protein sequence ID" value="CAK9047326.1"/>
    <property type="molecule type" value="Genomic_DNA"/>
</dbReference>
<dbReference type="Pfam" id="PF17177">
    <property type="entry name" value="PPR_long"/>
    <property type="match status" value="1"/>
</dbReference>
<dbReference type="InterPro" id="IPR019261">
    <property type="entry name" value="PARG_cat_microbial"/>
</dbReference>
<feature type="repeat" description="PPR" evidence="2">
    <location>
        <begin position="304"/>
        <end position="338"/>
    </location>
</feature>
<dbReference type="InterPro" id="IPR002885">
    <property type="entry name" value="PPR_rpt"/>
</dbReference>
<dbReference type="Gene3D" id="3.40.220.10">
    <property type="entry name" value="Leucine Aminopeptidase, subunit E, domain 1"/>
    <property type="match status" value="1"/>
</dbReference>
<feature type="domain" description="PROP1-like PPR" evidence="5">
    <location>
        <begin position="356"/>
        <end position="475"/>
    </location>
</feature>
<evidence type="ECO:0000256" key="2">
    <source>
        <dbReference type="PROSITE-ProRule" id="PRU00708"/>
    </source>
</evidence>
<feature type="compositionally biased region" description="Basic and acidic residues" evidence="3">
    <location>
        <begin position="137"/>
        <end position="146"/>
    </location>
</feature>
<dbReference type="NCBIfam" id="TIGR00756">
    <property type="entry name" value="PPR"/>
    <property type="match status" value="3"/>
</dbReference>
<feature type="non-terminal residue" evidence="6">
    <location>
        <position position="1"/>
    </location>
</feature>
<comment type="caution">
    <text evidence="6">The sequence shown here is derived from an EMBL/GenBank/DDBJ whole genome shotgun (WGS) entry which is preliminary data.</text>
</comment>
<dbReference type="Pfam" id="PF13041">
    <property type="entry name" value="PPR_2"/>
    <property type="match status" value="1"/>
</dbReference>
<feature type="region of interest" description="Disordered" evidence="3">
    <location>
        <begin position="80"/>
        <end position="103"/>
    </location>
</feature>
<sequence length="1394" mass="155722">VKRLQQRPIAALPRTPQFFVRFGPPMTAEDLTHDAPSVFVESRKLLDDVLERREKLQSAPDFVAPDTPFWRVPAKLRKKKTPKWQAKAEGEEETSKVENPSEAAEQLKGIVNLGRPPGGRRAEPLSPAKASIKLLDEGESMPHDSEETVQSEAEQDSASSFSHASRPLRPEQSLIASLRQKAADFARTGANPDLVESMAEALRHHPGTERAARIREMRSCVMDFETLIQEGKASVSNCNELIRAQALQGRMEEAVQTHDSMKLHGYEPDSETFVSLLLGAAQHGDAELARRFFLKMREQLVSATPKVYAALIHAHVRAGDTASGYSLLRKMEDERVQPDVVVHTILINGLVHEGRLETAWEEFHSIRTWKLIQPDEVLFTVMIKACAMASEAERALNLLDDLRISGLYPTDITYGELIRAMSSSQDHAKKAFDFYRQMQAEDLPISSFVFEHLLRACAQLGDPKRAKTTIHEMREYGLVLSPVMYCHLVSLFASAMRRPHTSENEKLQNLRYAWNVVAEARRACESRINWTSMLNEVLRVYVAGGFAEFAVEMLPQYAEFGVNPDADTWAHLLRMFGDDLKDVGRFFLLWDTVPQDIKLSDDLYHLALEMALQSRSSQQTCAVLEQMYSVSVFPTPQLAERLAKAGRHVIQIHQQIGKFISLNRDLKIAAAKRETALLQTHMDEREAYLAADGLTVRSPTPEQDAFEPTALACDWPQKHDTALRSMWRGKNVREMQATVSSCVTLQTDTGRGAIKTGPYLLRFASGWYHVAEAGPAQDLNLLRALYRSEVQEQRVMAVRKLDDEVIQLETLFDELSTQVEVFNDKCQKELDGRYQREFRDRVGDQQQGFKQKWEALVEEKKRFLKEYEFEMLRRQPAEVSRQPSTVAQPPPTLQEKIWPPMPVTDPNVIQGQHKQLNQLDKTMKESISCPSRSGSCWLEIRWKDRLERYMAEITWSSIVLAFGMMPTAQQEILRNSSIEVCIFKKAEFKLYEQKLKEKKNLLDSSMANKLKLTETFGAVPDKGGFDWVRTKNMPTDRLERLACFTRTAHALAAQGFTSQAGEVKLELQPTISGTEVVRASAFNGTGSGRKLLHHENLTVMEVALKTQSSGKMTMAVNAASAYQVGGGVMSGGRHALEETWCTMSTLLPSLQKVQWQDRRDTSHAPPGGHHLHQHIPVDACVLSPAIQVFRDTSAKGYRFQERPVTLTGVCSMAMFNMNSRVADSPLDAPREFTEYCKQVKDKFKAAMACMLKLKATVLVCPDVGCGVFENDPEVMGCLLGEVVLDYPGDLEVIATGKPAFFDALRKTVEADPKLPLRATGAAPASFEKLKAAPPKAAPPKAAPYAPKAKAKSAPGTSAPSGASASGPPLVRASRTAPSAPKAKACLKHSIALHM</sequence>
<evidence type="ECO:0000313" key="7">
    <source>
        <dbReference type="Proteomes" id="UP001642484"/>
    </source>
</evidence>
<feature type="region of interest" description="Disordered" evidence="3">
    <location>
        <begin position="1330"/>
        <end position="1383"/>
    </location>
</feature>
<protein>
    <submittedName>
        <fullName evidence="6">Uncharacterized protein</fullName>
    </submittedName>
</protein>
<dbReference type="InterPro" id="IPR043472">
    <property type="entry name" value="Macro_dom-like"/>
</dbReference>
<evidence type="ECO:0000259" key="4">
    <source>
        <dbReference type="Pfam" id="PF10021"/>
    </source>
</evidence>
<evidence type="ECO:0000259" key="5">
    <source>
        <dbReference type="Pfam" id="PF17177"/>
    </source>
</evidence>
<feature type="domain" description="Microbial-type PARG catalytic" evidence="4">
    <location>
        <begin position="1047"/>
        <end position="1191"/>
    </location>
</feature>
<accession>A0ABP0M728</accession>
<dbReference type="Pfam" id="PF10021">
    <property type="entry name" value="PARG_cat_microb"/>
    <property type="match status" value="1"/>
</dbReference>
<feature type="repeat" description="PPR" evidence="2">
    <location>
        <begin position="446"/>
        <end position="480"/>
    </location>
</feature>